<gene>
    <name evidence="2" type="ORF">SK128_015829</name>
</gene>
<sequence>MVAWPTHTCLWLMVTESAFHICAFRLELVGFGQWRQISVRGDTINDVETGFHHLFSAVFETENVITLKHSCIVAGEVVVLSLLPSLPNAPTAVINDGTSCERKIVDILLRISQPLADIFDPRLNLGEPYYASIKQNASPWSIEFKKACTWEQDSKFIE</sequence>
<dbReference type="Proteomes" id="UP001381693">
    <property type="component" value="Unassembled WGS sequence"/>
</dbReference>
<evidence type="ECO:0000313" key="3">
    <source>
        <dbReference type="Proteomes" id="UP001381693"/>
    </source>
</evidence>
<keyword evidence="3" id="KW-1185">Reference proteome</keyword>
<evidence type="ECO:0000256" key="1">
    <source>
        <dbReference type="SAM" id="SignalP"/>
    </source>
</evidence>
<proteinExistence type="predicted"/>
<comment type="caution">
    <text evidence="2">The sequence shown here is derived from an EMBL/GenBank/DDBJ whole genome shotgun (WGS) entry which is preliminary data.</text>
</comment>
<feature type="chain" id="PRO_5043041390" evidence="1">
    <location>
        <begin position="18"/>
        <end position="158"/>
    </location>
</feature>
<dbReference type="EMBL" id="JAXCGZ010015668">
    <property type="protein sequence ID" value="KAK7069938.1"/>
    <property type="molecule type" value="Genomic_DNA"/>
</dbReference>
<evidence type="ECO:0000313" key="2">
    <source>
        <dbReference type="EMBL" id="KAK7069938.1"/>
    </source>
</evidence>
<dbReference type="AlphaFoldDB" id="A0AAN8ZZW8"/>
<reference evidence="2 3" key="1">
    <citation type="submission" date="2023-11" db="EMBL/GenBank/DDBJ databases">
        <title>Halocaridina rubra genome assembly.</title>
        <authorList>
            <person name="Smith C."/>
        </authorList>
    </citation>
    <scope>NUCLEOTIDE SEQUENCE [LARGE SCALE GENOMIC DNA]</scope>
    <source>
        <strain evidence="2">EP-1</strain>
        <tissue evidence="2">Whole</tissue>
    </source>
</reference>
<feature type="signal peptide" evidence="1">
    <location>
        <begin position="1"/>
        <end position="17"/>
    </location>
</feature>
<protein>
    <submittedName>
        <fullName evidence="2">Uncharacterized protein</fullName>
    </submittedName>
</protein>
<keyword evidence="1" id="KW-0732">Signal</keyword>
<name>A0AAN8ZZW8_HALRR</name>
<accession>A0AAN8ZZW8</accession>
<organism evidence="2 3">
    <name type="scientific">Halocaridina rubra</name>
    <name type="common">Hawaiian red shrimp</name>
    <dbReference type="NCBI Taxonomy" id="373956"/>
    <lineage>
        <taxon>Eukaryota</taxon>
        <taxon>Metazoa</taxon>
        <taxon>Ecdysozoa</taxon>
        <taxon>Arthropoda</taxon>
        <taxon>Crustacea</taxon>
        <taxon>Multicrustacea</taxon>
        <taxon>Malacostraca</taxon>
        <taxon>Eumalacostraca</taxon>
        <taxon>Eucarida</taxon>
        <taxon>Decapoda</taxon>
        <taxon>Pleocyemata</taxon>
        <taxon>Caridea</taxon>
        <taxon>Atyoidea</taxon>
        <taxon>Atyidae</taxon>
        <taxon>Halocaridina</taxon>
    </lineage>
</organism>